<evidence type="ECO:0000313" key="2">
    <source>
        <dbReference type="Proteomes" id="UP000265520"/>
    </source>
</evidence>
<organism evidence="1 2">
    <name type="scientific">Trifolium medium</name>
    <dbReference type="NCBI Taxonomy" id="97028"/>
    <lineage>
        <taxon>Eukaryota</taxon>
        <taxon>Viridiplantae</taxon>
        <taxon>Streptophyta</taxon>
        <taxon>Embryophyta</taxon>
        <taxon>Tracheophyta</taxon>
        <taxon>Spermatophyta</taxon>
        <taxon>Magnoliopsida</taxon>
        <taxon>eudicotyledons</taxon>
        <taxon>Gunneridae</taxon>
        <taxon>Pentapetalae</taxon>
        <taxon>rosids</taxon>
        <taxon>fabids</taxon>
        <taxon>Fabales</taxon>
        <taxon>Fabaceae</taxon>
        <taxon>Papilionoideae</taxon>
        <taxon>50 kb inversion clade</taxon>
        <taxon>NPAAA clade</taxon>
        <taxon>Hologalegina</taxon>
        <taxon>IRL clade</taxon>
        <taxon>Trifolieae</taxon>
        <taxon>Trifolium</taxon>
    </lineage>
</organism>
<sequence>ANRLVVTMRDGEPEISSGSHYDDWIIIGATRIGVKVDVAHQE</sequence>
<evidence type="ECO:0000313" key="1">
    <source>
        <dbReference type="EMBL" id="MCI49724.1"/>
    </source>
</evidence>
<feature type="non-terminal residue" evidence="1">
    <location>
        <position position="1"/>
    </location>
</feature>
<dbReference type="EMBL" id="LXQA010405617">
    <property type="protein sequence ID" value="MCI49724.1"/>
    <property type="molecule type" value="Genomic_DNA"/>
</dbReference>
<reference evidence="1 2" key="1">
    <citation type="journal article" date="2018" name="Front. Plant Sci.">
        <title>Red Clover (Trifolium pratense) and Zigzag Clover (T. medium) - A Picture of Genomic Similarities and Differences.</title>
        <authorList>
            <person name="Dluhosova J."/>
            <person name="Istvanek J."/>
            <person name="Nedelnik J."/>
            <person name="Repkova J."/>
        </authorList>
    </citation>
    <scope>NUCLEOTIDE SEQUENCE [LARGE SCALE GENOMIC DNA]</scope>
    <source>
        <strain evidence="2">cv. 10/8</strain>
        <tissue evidence="1">Leaf</tissue>
    </source>
</reference>
<dbReference type="Proteomes" id="UP000265520">
    <property type="component" value="Unassembled WGS sequence"/>
</dbReference>
<dbReference type="AlphaFoldDB" id="A0A392SNG1"/>
<accession>A0A392SNG1</accession>
<name>A0A392SNG1_9FABA</name>
<protein>
    <submittedName>
        <fullName evidence="1">Uncharacterized protein</fullName>
    </submittedName>
</protein>
<proteinExistence type="predicted"/>
<keyword evidence="2" id="KW-1185">Reference proteome</keyword>
<comment type="caution">
    <text evidence="1">The sequence shown here is derived from an EMBL/GenBank/DDBJ whole genome shotgun (WGS) entry which is preliminary data.</text>
</comment>